<comment type="similarity">
    <text evidence="2 9">Belongs to the sulfotransferase 2 family.</text>
</comment>
<dbReference type="GO" id="GO:0016051">
    <property type="term" value="P:carbohydrate biosynthetic process"/>
    <property type="evidence" value="ECO:0007669"/>
    <property type="project" value="InterPro"/>
</dbReference>
<evidence type="ECO:0000313" key="10">
    <source>
        <dbReference type="EMBL" id="KAK0181965.1"/>
    </source>
</evidence>
<reference evidence="10" key="2">
    <citation type="submission" date="2023-03" db="EMBL/GenBank/DDBJ databases">
        <authorList>
            <person name="Inwood S.N."/>
            <person name="Skelly J.G."/>
            <person name="Guhlin J."/>
            <person name="Harrop T.W.R."/>
            <person name="Goldson S.G."/>
            <person name="Dearden P.K."/>
        </authorList>
    </citation>
    <scope>NUCLEOTIDE SEQUENCE</scope>
    <source>
        <strain evidence="10">Lincoln</strain>
        <tissue evidence="10">Whole body</tissue>
    </source>
</reference>
<evidence type="ECO:0000256" key="1">
    <source>
        <dbReference type="ARBA" id="ARBA00004323"/>
    </source>
</evidence>
<keyword evidence="9" id="KW-0119">Carbohydrate metabolism</keyword>
<evidence type="ECO:0000256" key="8">
    <source>
        <dbReference type="ARBA" id="ARBA00023180"/>
    </source>
</evidence>
<comment type="subcellular location">
    <subcellularLocation>
        <location evidence="1 9">Golgi apparatus membrane</location>
        <topology evidence="1 9">Single-pass type II membrane protein</topology>
    </subcellularLocation>
</comment>
<protein>
    <recommendedName>
        <fullName evidence="9">Carbohydrate sulfotransferase</fullName>
        <ecNumber evidence="9">2.8.2.-</ecNumber>
    </recommendedName>
</protein>
<evidence type="ECO:0000256" key="5">
    <source>
        <dbReference type="ARBA" id="ARBA00022989"/>
    </source>
</evidence>
<evidence type="ECO:0000256" key="2">
    <source>
        <dbReference type="ARBA" id="ARBA00006339"/>
    </source>
</evidence>
<proteinExistence type="inferred from homology"/>
<sequence>MPDIERRLANYDALIVVRHPLERLLSAFRNKLEIRDERGSKYFQTRFGRKIIKRYRQNATEESLTRGHDVRFSEFVDFITNKEINETANEHWQSMYELCLPCNVNYNLVSKYETLSEDATEVLERIGAGFISFPSRPPNHGLTAQKLEHYYSALTLKQLGKLTNFYRLDLRLFDYSLEEVLGFSLA</sequence>
<dbReference type="GO" id="GO:0008146">
    <property type="term" value="F:sulfotransferase activity"/>
    <property type="evidence" value="ECO:0007669"/>
    <property type="project" value="InterPro"/>
</dbReference>
<keyword evidence="3 9" id="KW-0808">Transferase</keyword>
<dbReference type="GO" id="GO:0000139">
    <property type="term" value="C:Golgi membrane"/>
    <property type="evidence" value="ECO:0007669"/>
    <property type="project" value="UniProtKB-SubCell"/>
</dbReference>
<dbReference type="PANTHER" id="PTHR12137">
    <property type="entry name" value="CARBOHYDRATE SULFOTRANSFERASE"/>
    <property type="match status" value="1"/>
</dbReference>
<keyword evidence="5" id="KW-1133">Transmembrane helix</keyword>
<evidence type="ECO:0000256" key="9">
    <source>
        <dbReference type="RuleBase" id="RU364020"/>
    </source>
</evidence>
<evidence type="ECO:0000313" key="11">
    <source>
        <dbReference type="Proteomes" id="UP001168972"/>
    </source>
</evidence>
<keyword evidence="8 9" id="KW-0325">Glycoprotein</keyword>
<evidence type="ECO:0000256" key="4">
    <source>
        <dbReference type="ARBA" id="ARBA00022692"/>
    </source>
</evidence>
<dbReference type="PANTHER" id="PTHR12137:SF54">
    <property type="entry name" value="CARBOHYDRATE SULFOTRANSFERASE"/>
    <property type="match status" value="1"/>
</dbReference>
<dbReference type="AlphaFoldDB" id="A0AA39G5K4"/>
<dbReference type="Proteomes" id="UP001168972">
    <property type="component" value="Unassembled WGS sequence"/>
</dbReference>
<organism evidence="10 11">
    <name type="scientific">Microctonus hyperodae</name>
    <name type="common">Parasitoid wasp</name>
    <dbReference type="NCBI Taxonomy" id="165561"/>
    <lineage>
        <taxon>Eukaryota</taxon>
        <taxon>Metazoa</taxon>
        <taxon>Ecdysozoa</taxon>
        <taxon>Arthropoda</taxon>
        <taxon>Hexapoda</taxon>
        <taxon>Insecta</taxon>
        <taxon>Pterygota</taxon>
        <taxon>Neoptera</taxon>
        <taxon>Endopterygota</taxon>
        <taxon>Hymenoptera</taxon>
        <taxon>Apocrita</taxon>
        <taxon>Ichneumonoidea</taxon>
        <taxon>Braconidae</taxon>
        <taxon>Euphorinae</taxon>
        <taxon>Microctonus</taxon>
    </lineage>
</organism>
<keyword evidence="9" id="KW-0735">Signal-anchor</keyword>
<comment type="caution">
    <text evidence="10">The sequence shown here is derived from an EMBL/GenBank/DDBJ whole genome shotgun (WGS) entry which is preliminary data.</text>
</comment>
<evidence type="ECO:0000256" key="3">
    <source>
        <dbReference type="ARBA" id="ARBA00022679"/>
    </source>
</evidence>
<keyword evidence="11" id="KW-1185">Reference proteome</keyword>
<dbReference type="InterPro" id="IPR018011">
    <property type="entry name" value="Carb_sulfotrans_8-10"/>
</dbReference>
<evidence type="ECO:0000256" key="7">
    <source>
        <dbReference type="ARBA" id="ARBA00023136"/>
    </source>
</evidence>
<name>A0AA39G5K4_MICHY</name>
<dbReference type="Pfam" id="PF03567">
    <property type="entry name" value="Sulfotransfer_2"/>
    <property type="match status" value="1"/>
</dbReference>
<dbReference type="EMBL" id="JAQQBR010000001">
    <property type="protein sequence ID" value="KAK0181965.1"/>
    <property type="molecule type" value="Genomic_DNA"/>
</dbReference>
<gene>
    <name evidence="10" type="ORF">PV327_000142</name>
</gene>
<keyword evidence="4" id="KW-0812">Transmembrane</keyword>
<keyword evidence="6 9" id="KW-0333">Golgi apparatus</keyword>
<dbReference type="InterPro" id="IPR005331">
    <property type="entry name" value="Sulfotransferase"/>
</dbReference>
<reference evidence="10" key="1">
    <citation type="journal article" date="2023" name="bioRxiv">
        <title>Scaffold-level genome assemblies of two parasitoid biocontrol wasps reveal the parthenogenesis mechanism and an associated novel virus.</title>
        <authorList>
            <person name="Inwood S."/>
            <person name="Skelly J."/>
            <person name="Guhlin J."/>
            <person name="Harrop T."/>
            <person name="Goldson S."/>
            <person name="Dearden P."/>
        </authorList>
    </citation>
    <scope>NUCLEOTIDE SEQUENCE</scope>
    <source>
        <strain evidence="10">Lincoln</strain>
        <tissue evidence="10">Whole body</tissue>
    </source>
</reference>
<evidence type="ECO:0000256" key="6">
    <source>
        <dbReference type="ARBA" id="ARBA00023034"/>
    </source>
</evidence>
<accession>A0AA39G5K4</accession>
<keyword evidence="7" id="KW-0472">Membrane</keyword>
<dbReference type="EC" id="2.8.2.-" evidence="9"/>